<sequence length="206" mass="21388">MAEDRERPEEPGTEDRGSEGEAPRERSDAEVDAAFAEIVAGWDQGPAGPDEVREDPTRPPGEGTAGASADSASDPWSAPPEGDPREAGGSPPRDEPTVIPVWRGGTGGSVTDLLHDDAAEPPDDDEVPFEPPPTQPLPPFADRLFWGALGGLVLGPALLLVLAVLQPGWGGWAPAVGIGLAVGGFVCLVLRQPSTRDDDPDQGARV</sequence>
<organism evidence="3 4">
    <name type="scientific">Janibacter alkaliphilus</name>
    <dbReference type="NCBI Taxonomy" id="1069963"/>
    <lineage>
        <taxon>Bacteria</taxon>
        <taxon>Bacillati</taxon>
        <taxon>Actinomycetota</taxon>
        <taxon>Actinomycetes</taxon>
        <taxon>Micrococcales</taxon>
        <taxon>Intrasporangiaceae</taxon>
        <taxon>Janibacter</taxon>
    </lineage>
</organism>
<proteinExistence type="predicted"/>
<evidence type="ECO:0000313" key="3">
    <source>
        <dbReference type="EMBL" id="NYG37873.1"/>
    </source>
</evidence>
<keyword evidence="4" id="KW-1185">Reference proteome</keyword>
<feature type="compositionally biased region" description="Low complexity" evidence="1">
    <location>
        <begin position="67"/>
        <end position="80"/>
    </location>
</feature>
<keyword evidence="2" id="KW-0472">Membrane</keyword>
<dbReference type="RefSeq" id="WP_179463173.1">
    <property type="nucleotide sequence ID" value="NZ_JACBZX010000001.1"/>
</dbReference>
<comment type="caution">
    <text evidence="3">The sequence shown here is derived from an EMBL/GenBank/DDBJ whole genome shotgun (WGS) entry which is preliminary data.</text>
</comment>
<keyword evidence="2" id="KW-0812">Transmembrane</keyword>
<feature type="transmembrane region" description="Helical" evidence="2">
    <location>
        <begin position="171"/>
        <end position="190"/>
    </location>
</feature>
<evidence type="ECO:0000313" key="4">
    <source>
        <dbReference type="Proteomes" id="UP000592181"/>
    </source>
</evidence>
<evidence type="ECO:0000256" key="2">
    <source>
        <dbReference type="SAM" id="Phobius"/>
    </source>
</evidence>
<feature type="compositionally biased region" description="Basic and acidic residues" evidence="1">
    <location>
        <begin position="82"/>
        <end position="96"/>
    </location>
</feature>
<keyword evidence="2" id="KW-1133">Transmembrane helix</keyword>
<dbReference type="EMBL" id="JACBZX010000001">
    <property type="protein sequence ID" value="NYG37873.1"/>
    <property type="molecule type" value="Genomic_DNA"/>
</dbReference>
<feature type="compositionally biased region" description="Basic and acidic residues" evidence="1">
    <location>
        <begin position="1"/>
        <end position="29"/>
    </location>
</feature>
<name>A0A852XAV7_9MICO</name>
<dbReference type="Proteomes" id="UP000592181">
    <property type="component" value="Unassembled WGS sequence"/>
</dbReference>
<evidence type="ECO:0008006" key="5">
    <source>
        <dbReference type="Google" id="ProtNLM"/>
    </source>
</evidence>
<feature type="transmembrane region" description="Helical" evidence="2">
    <location>
        <begin position="144"/>
        <end position="165"/>
    </location>
</feature>
<gene>
    <name evidence="3" type="ORF">BJY28_002342</name>
</gene>
<feature type="compositionally biased region" description="Acidic residues" evidence="1">
    <location>
        <begin position="119"/>
        <end position="128"/>
    </location>
</feature>
<feature type="region of interest" description="Disordered" evidence="1">
    <location>
        <begin position="1"/>
        <end position="136"/>
    </location>
</feature>
<reference evidence="3 4" key="1">
    <citation type="submission" date="2020-07" db="EMBL/GenBank/DDBJ databases">
        <title>Sequencing the genomes of 1000 actinobacteria strains.</title>
        <authorList>
            <person name="Klenk H.-P."/>
        </authorList>
    </citation>
    <scope>NUCLEOTIDE SEQUENCE [LARGE SCALE GENOMIC DNA]</scope>
    <source>
        <strain evidence="3 4">DSM 24723</strain>
    </source>
</reference>
<accession>A0A852XAV7</accession>
<dbReference type="AlphaFoldDB" id="A0A852XAV7"/>
<protein>
    <recommendedName>
        <fullName evidence="5">DUF308 domain-containing protein</fullName>
    </recommendedName>
</protein>
<evidence type="ECO:0000256" key="1">
    <source>
        <dbReference type="SAM" id="MobiDB-lite"/>
    </source>
</evidence>